<feature type="domain" description="Peptidase M16 N-terminal" evidence="9">
    <location>
        <begin position="45"/>
        <end position="164"/>
    </location>
</feature>
<dbReference type="SUPFAM" id="SSF63411">
    <property type="entry name" value="LuxS/MPP-like metallohydrolase"/>
    <property type="match status" value="4"/>
</dbReference>
<dbReference type="HOGENOM" id="CLU_008156_0_0_0"/>
<dbReference type="InterPro" id="IPR007863">
    <property type="entry name" value="Peptidase_M16_C"/>
</dbReference>
<keyword evidence="8" id="KW-0732">Signal</keyword>
<gene>
    <name evidence="11" type="ordered locus">Mesil_0384</name>
</gene>
<dbReference type="GO" id="GO:0006508">
    <property type="term" value="P:proteolysis"/>
    <property type="evidence" value="ECO:0007669"/>
    <property type="project" value="UniProtKB-KW"/>
</dbReference>
<reference evidence="11 12" key="1">
    <citation type="journal article" date="2010" name="Stand. Genomic Sci.">
        <title>Complete genome sequence of Meiothermus silvanus type strain (VI-R2).</title>
        <authorList>
            <person name="Sikorski J."/>
            <person name="Tindall B.J."/>
            <person name="Lowry S."/>
            <person name="Lucas S."/>
            <person name="Nolan M."/>
            <person name="Copeland A."/>
            <person name="Glavina Del Rio T."/>
            <person name="Tice H."/>
            <person name="Cheng J.F."/>
            <person name="Han C."/>
            <person name="Pitluck S."/>
            <person name="Liolios K."/>
            <person name="Ivanova N."/>
            <person name="Mavromatis K."/>
            <person name="Mikhailova N."/>
            <person name="Pati A."/>
            <person name="Goodwin L."/>
            <person name="Chen A."/>
            <person name="Palaniappan K."/>
            <person name="Land M."/>
            <person name="Hauser L."/>
            <person name="Chang Y.J."/>
            <person name="Jeffries C.D."/>
            <person name="Rohde M."/>
            <person name="Goker M."/>
            <person name="Woyke T."/>
            <person name="Bristow J."/>
            <person name="Eisen J.A."/>
            <person name="Markowitz V."/>
            <person name="Hugenholtz P."/>
            <person name="Kyrpides N.C."/>
            <person name="Klenk H.P."/>
            <person name="Lapidus A."/>
        </authorList>
    </citation>
    <scope>NUCLEOTIDE SEQUENCE [LARGE SCALE GENOMIC DNA]</scope>
    <source>
        <strain evidence="12">ATCC 700542 / DSM 9946 / VI-R2</strain>
    </source>
</reference>
<feature type="domain" description="Peptidase M16 C-terminal" evidence="10">
    <location>
        <begin position="207"/>
        <end position="384"/>
    </location>
</feature>
<evidence type="ECO:0000256" key="1">
    <source>
        <dbReference type="ARBA" id="ARBA00007261"/>
    </source>
</evidence>
<feature type="signal peptide" evidence="8">
    <location>
        <begin position="1"/>
        <end position="19"/>
    </location>
</feature>
<comment type="similarity">
    <text evidence="1 7">Belongs to the peptidase M16 family.</text>
</comment>
<dbReference type="OrthoDB" id="9811314at2"/>
<keyword evidence="5" id="KW-0862">Zinc</keyword>
<evidence type="ECO:0000259" key="9">
    <source>
        <dbReference type="Pfam" id="PF00675"/>
    </source>
</evidence>
<evidence type="ECO:0000256" key="3">
    <source>
        <dbReference type="ARBA" id="ARBA00022723"/>
    </source>
</evidence>
<evidence type="ECO:0000256" key="6">
    <source>
        <dbReference type="ARBA" id="ARBA00023049"/>
    </source>
</evidence>
<dbReference type="PROSITE" id="PS00143">
    <property type="entry name" value="INSULINASE"/>
    <property type="match status" value="1"/>
</dbReference>
<evidence type="ECO:0000313" key="11">
    <source>
        <dbReference type="EMBL" id="ADH62325.1"/>
    </source>
</evidence>
<dbReference type="eggNOG" id="COG0612">
    <property type="taxonomic scope" value="Bacteria"/>
</dbReference>
<evidence type="ECO:0000256" key="4">
    <source>
        <dbReference type="ARBA" id="ARBA00022801"/>
    </source>
</evidence>
<keyword evidence="12" id="KW-1185">Reference proteome</keyword>
<evidence type="ECO:0000256" key="7">
    <source>
        <dbReference type="RuleBase" id="RU004447"/>
    </source>
</evidence>
<name>D7BI51_ALLS1</name>
<dbReference type="InterPro" id="IPR001431">
    <property type="entry name" value="Pept_M16_Zn_BS"/>
</dbReference>
<evidence type="ECO:0000256" key="5">
    <source>
        <dbReference type="ARBA" id="ARBA00022833"/>
    </source>
</evidence>
<dbReference type="AlphaFoldDB" id="D7BI51"/>
<keyword evidence="4" id="KW-0378">Hydrolase</keyword>
<proteinExistence type="inferred from homology"/>
<evidence type="ECO:0000313" key="12">
    <source>
        <dbReference type="Proteomes" id="UP000001916"/>
    </source>
</evidence>
<dbReference type="STRING" id="526227.Mesil_0384"/>
<organism evidence="11 12">
    <name type="scientific">Allomeiothermus silvanus (strain ATCC 700542 / DSM 9946 / NBRC 106475 / NCIMB 13440 / VI-R2)</name>
    <name type="common">Thermus silvanus</name>
    <dbReference type="NCBI Taxonomy" id="526227"/>
    <lineage>
        <taxon>Bacteria</taxon>
        <taxon>Thermotogati</taxon>
        <taxon>Deinococcota</taxon>
        <taxon>Deinococci</taxon>
        <taxon>Thermales</taxon>
        <taxon>Thermaceae</taxon>
        <taxon>Allomeiothermus</taxon>
    </lineage>
</organism>
<dbReference type="KEGG" id="msv:Mesil_0384"/>
<dbReference type="Pfam" id="PF00675">
    <property type="entry name" value="Peptidase_M16"/>
    <property type="match status" value="1"/>
</dbReference>
<dbReference type="Pfam" id="PF05193">
    <property type="entry name" value="Peptidase_M16_C"/>
    <property type="match status" value="2"/>
</dbReference>
<evidence type="ECO:0000259" key="10">
    <source>
        <dbReference type="Pfam" id="PF05193"/>
    </source>
</evidence>
<dbReference type="InterPro" id="IPR011249">
    <property type="entry name" value="Metalloenz_LuxS/M16"/>
</dbReference>
<sequence length="928" mass="103618">MRRLVAAMLLLVGMALGQAALNQPLPVAEDVIIGKLPNGLTYYVRKNSEPKDRAELRLVVNAGSNQEDDDQKGLAHFLEHMLFKGTERFPGLEIINFLEKIGMRFGPDINAFTSFDETGYILKIPTTDPAVVQKAFDVLQDWAQSATLADADVKAESGVIVEEERTRERTASGRINKQLIELLASGSRYAARRPIGDMNIVRANPTEAIRRFYRDWYRPDLMAVVAVGDFDPKVVEGIIQKNFAGLKNPANPRPRQSYTIPAQSADTYKVLSDPEFPATQVSLYGLKPSAPERTLGDVKNRIRGELFAAMMATRLDDLASGPNPPFVQAEAGRSGFVRTHDIEELSAQAREGQEAVALEALVTELRRARLGFTQAELERAKVQLLARYQKNFNERNKRNSSDLADAYVEVFLSGAVPTSDQTDYELAQRFIGELTLNDVNTYAQAFLAGPKYVLAIRPEKAGLAPLSEADLQKIVAQAEAKPVQAYQEAATNAALLEKIPAPASITKENKQPTYTELVLANGARVLYKKTDFKADEVLFRAYSPGGASLYSDEDYPEARILPAVVDQSGLGSLERNQLTRVLAGKQVAVTPFINEREEGMQGNSTAKDLETLFQLLYLYFTQPRADQAIFEKEKQSRLEAAQNRALNPISALQDVLDEYRLPGTIRGRAFSIEALQKLDRERGLAIYKERFSNAANFTFVFVGSFDEEKLKDFAQKYLGTLPSKNTKDTWKNVFPKVNYTKTEKNVYRGKDERGYAVVYYATPLEFSLKNSVVASALRNLLDIRTTEELREKLGGIYSAGVNINLVRDPYPEASALIQFSCDPKKAEELLGALFKVIEEVKTQGASEVNLGKVREQLKRAREEALRTNSFWLARLVNFAQYPDLDPNDTQSYFSTVDSLTSQDLQQMAQTLFKDNYLKGVLYPEAMKP</sequence>
<keyword evidence="3" id="KW-0479">Metal-binding</keyword>
<dbReference type="Gene3D" id="3.30.830.10">
    <property type="entry name" value="Metalloenzyme, LuxS/M16 peptidase-like"/>
    <property type="match status" value="4"/>
</dbReference>
<dbReference type="PANTHER" id="PTHR43690:SF34">
    <property type="entry name" value="ZINC PROTEASE PQQL-LIKE"/>
    <property type="match status" value="1"/>
</dbReference>
<feature type="domain" description="Peptidase M16 C-terminal" evidence="10">
    <location>
        <begin position="678"/>
        <end position="857"/>
    </location>
</feature>
<dbReference type="GO" id="GO:0046872">
    <property type="term" value="F:metal ion binding"/>
    <property type="evidence" value="ECO:0007669"/>
    <property type="project" value="UniProtKB-KW"/>
</dbReference>
<dbReference type="InterPro" id="IPR050626">
    <property type="entry name" value="Peptidase_M16"/>
</dbReference>
<dbReference type="PANTHER" id="PTHR43690">
    <property type="entry name" value="NARDILYSIN"/>
    <property type="match status" value="1"/>
</dbReference>
<evidence type="ECO:0000256" key="2">
    <source>
        <dbReference type="ARBA" id="ARBA00022670"/>
    </source>
</evidence>
<dbReference type="InterPro" id="IPR011765">
    <property type="entry name" value="Pept_M16_N"/>
</dbReference>
<feature type="chain" id="PRO_5003093457" evidence="8">
    <location>
        <begin position="20"/>
        <end position="928"/>
    </location>
</feature>
<dbReference type="RefSeq" id="WP_013156932.1">
    <property type="nucleotide sequence ID" value="NC_014212.1"/>
</dbReference>
<accession>D7BI51</accession>
<dbReference type="EMBL" id="CP002042">
    <property type="protein sequence ID" value="ADH62325.1"/>
    <property type="molecule type" value="Genomic_DNA"/>
</dbReference>
<evidence type="ECO:0000256" key="8">
    <source>
        <dbReference type="SAM" id="SignalP"/>
    </source>
</evidence>
<keyword evidence="6" id="KW-0482">Metalloprotease</keyword>
<keyword evidence="2" id="KW-0645">Protease</keyword>
<dbReference type="GO" id="GO:0004222">
    <property type="term" value="F:metalloendopeptidase activity"/>
    <property type="evidence" value="ECO:0007669"/>
    <property type="project" value="InterPro"/>
</dbReference>
<dbReference type="Proteomes" id="UP000001916">
    <property type="component" value="Chromosome"/>
</dbReference>
<protein>
    <submittedName>
        <fullName evidence="11">Peptidase M16 domain protein</fullName>
    </submittedName>
</protein>